<keyword evidence="3" id="KW-0067">ATP-binding</keyword>
<dbReference type="PROSITE" id="PS00211">
    <property type="entry name" value="ABC_TRANSPORTER_1"/>
    <property type="match status" value="1"/>
</dbReference>
<comment type="similarity">
    <text evidence="1">Belongs to the ABC transporter superfamily. Ycf16 family.</text>
</comment>
<accession>A0ABR8EVJ9</accession>
<name>A0ABR8EVJ9_NOSLI</name>
<evidence type="ECO:0000313" key="6">
    <source>
        <dbReference type="Proteomes" id="UP000604661"/>
    </source>
</evidence>
<sequence length="263" mass="28783">MIIENSEIVLSVRNLTANVDGTPILKGVNLDVRSGEIHAIMGPNGSGKSTFSKVLAGHPAYEVTGGEVIFQGQNLLELEPEERARSGVFLAFQYPLEIPGVSNLDFLRVAYNSRRKAQGLEEIDAFDFDDLIEEKLDVVKMNPSFLSRSLNEGFSGGEKKRNEILQMALLEPKLGILDETDSGLDIDALRIVANGVNQLASPENSTILITHYQRLLDYIVPDFVHVMAHGQIITSGGKELALELESRGYDWVLEEFAAAGVGV</sequence>
<protein>
    <submittedName>
        <fullName evidence="5">Fe-S cluster assembly ATPase SufC</fullName>
    </submittedName>
</protein>
<dbReference type="RefSeq" id="WP_190894089.1">
    <property type="nucleotide sequence ID" value="NZ_JACJTE010000012.1"/>
</dbReference>
<evidence type="ECO:0000313" key="5">
    <source>
        <dbReference type="EMBL" id="MBD2561646.1"/>
    </source>
</evidence>
<dbReference type="CDD" id="cd03217">
    <property type="entry name" value="ABC_FeS_Assembly"/>
    <property type="match status" value="1"/>
</dbReference>
<dbReference type="Proteomes" id="UP000604661">
    <property type="component" value="Unassembled WGS sequence"/>
</dbReference>
<dbReference type="InterPro" id="IPR003439">
    <property type="entry name" value="ABC_transporter-like_ATP-bd"/>
</dbReference>
<gene>
    <name evidence="5" type="primary">sufC</name>
    <name evidence="5" type="ORF">H6G95_13680</name>
</gene>
<feature type="domain" description="ABC transporter" evidence="4">
    <location>
        <begin position="10"/>
        <end position="254"/>
    </location>
</feature>
<dbReference type="InterPro" id="IPR027417">
    <property type="entry name" value="P-loop_NTPase"/>
</dbReference>
<comment type="caution">
    <text evidence="5">The sequence shown here is derived from an EMBL/GenBank/DDBJ whole genome shotgun (WGS) entry which is preliminary data.</text>
</comment>
<dbReference type="InterPro" id="IPR017871">
    <property type="entry name" value="ABC_transporter-like_CS"/>
</dbReference>
<dbReference type="PANTHER" id="PTHR43204">
    <property type="entry name" value="ABC TRANSPORTER I FAMILY MEMBER 6, CHLOROPLASTIC"/>
    <property type="match status" value="1"/>
</dbReference>
<dbReference type="PANTHER" id="PTHR43204:SF1">
    <property type="entry name" value="ABC TRANSPORTER I FAMILY MEMBER 6, CHLOROPLASTIC"/>
    <property type="match status" value="1"/>
</dbReference>
<proteinExistence type="inferred from homology"/>
<reference evidence="5 6" key="1">
    <citation type="journal article" date="2020" name="ISME J.">
        <title>Comparative genomics reveals insights into cyanobacterial evolution and habitat adaptation.</title>
        <authorList>
            <person name="Chen M.Y."/>
            <person name="Teng W.K."/>
            <person name="Zhao L."/>
            <person name="Hu C.X."/>
            <person name="Zhou Y.K."/>
            <person name="Han B.P."/>
            <person name="Song L.R."/>
            <person name="Shu W.S."/>
        </authorList>
    </citation>
    <scope>NUCLEOTIDE SEQUENCE [LARGE SCALE GENOMIC DNA]</scope>
    <source>
        <strain evidence="5 6">FACHB-391</strain>
    </source>
</reference>
<dbReference type="NCBIfam" id="TIGR01978">
    <property type="entry name" value="sufC"/>
    <property type="match status" value="1"/>
</dbReference>
<keyword evidence="6" id="KW-1185">Reference proteome</keyword>
<evidence type="ECO:0000256" key="2">
    <source>
        <dbReference type="ARBA" id="ARBA00022741"/>
    </source>
</evidence>
<dbReference type="SMART" id="SM00382">
    <property type="entry name" value="AAA"/>
    <property type="match status" value="1"/>
</dbReference>
<evidence type="ECO:0000256" key="1">
    <source>
        <dbReference type="ARBA" id="ARBA00006216"/>
    </source>
</evidence>
<dbReference type="InterPro" id="IPR010230">
    <property type="entry name" value="FeS-cluster_ATPase_SufC"/>
</dbReference>
<organism evidence="5 6">
    <name type="scientific">Nostoc linckia FACHB-391</name>
    <dbReference type="NCBI Taxonomy" id="2692906"/>
    <lineage>
        <taxon>Bacteria</taxon>
        <taxon>Bacillati</taxon>
        <taxon>Cyanobacteriota</taxon>
        <taxon>Cyanophyceae</taxon>
        <taxon>Nostocales</taxon>
        <taxon>Nostocaceae</taxon>
        <taxon>Nostoc</taxon>
    </lineage>
</organism>
<dbReference type="PROSITE" id="PS50893">
    <property type="entry name" value="ABC_TRANSPORTER_2"/>
    <property type="match status" value="1"/>
</dbReference>
<dbReference type="Pfam" id="PF00005">
    <property type="entry name" value="ABC_tran"/>
    <property type="match status" value="1"/>
</dbReference>
<dbReference type="InterPro" id="IPR003593">
    <property type="entry name" value="AAA+_ATPase"/>
</dbReference>
<dbReference type="EMBL" id="JACJTE010000012">
    <property type="protein sequence ID" value="MBD2561646.1"/>
    <property type="molecule type" value="Genomic_DNA"/>
</dbReference>
<keyword evidence="2" id="KW-0547">Nucleotide-binding</keyword>
<dbReference type="SUPFAM" id="SSF52540">
    <property type="entry name" value="P-loop containing nucleoside triphosphate hydrolases"/>
    <property type="match status" value="1"/>
</dbReference>
<evidence type="ECO:0000259" key="4">
    <source>
        <dbReference type="PROSITE" id="PS50893"/>
    </source>
</evidence>
<evidence type="ECO:0000256" key="3">
    <source>
        <dbReference type="ARBA" id="ARBA00022840"/>
    </source>
</evidence>
<dbReference type="Gene3D" id="3.40.50.300">
    <property type="entry name" value="P-loop containing nucleotide triphosphate hydrolases"/>
    <property type="match status" value="1"/>
</dbReference>